<evidence type="ECO:0000313" key="8">
    <source>
        <dbReference type="EMBL" id="SFU68974.1"/>
    </source>
</evidence>
<dbReference type="GO" id="GO:0008270">
    <property type="term" value="F:zinc ion binding"/>
    <property type="evidence" value="ECO:0007669"/>
    <property type="project" value="InterPro"/>
</dbReference>
<keyword evidence="1" id="KW-0645">Protease</keyword>
<dbReference type="Gene3D" id="2.60.40.10">
    <property type="entry name" value="Immunoglobulins"/>
    <property type="match status" value="1"/>
</dbReference>
<dbReference type="Pfam" id="PF00413">
    <property type="entry name" value="Peptidase_M10"/>
    <property type="match status" value="1"/>
</dbReference>
<keyword evidence="9" id="KW-1185">Reference proteome</keyword>
<dbReference type="GO" id="GO:0031012">
    <property type="term" value="C:extracellular matrix"/>
    <property type="evidence" value="ECO:0007669"/>
    <property type="project" value="InterPro"/>
</dbReference>
<protein>
    <submittedName>
        <fullName evidence="8">Por secretion system C-terminal sorting domain-containing protein</fullName>
    </submittedName>
</protein>
<evidence type="ECO:0000259" key="5">
    <source>
        <dbReference type="Pfam" id="PF00413"/>
    </source>
</evidence>
<keyword evidence="3" id="KW-0378">Hydrolase</keyword>
<dbReference type="GO" id="GO:0004222">
    <property type="term" value="F:metalloendopeptidase activity"/>
    <property type="evidence" value="ECO:0007669"/>
    <property type="project" value="InterPro"/>
</dbReference>
<evidence type="ECO:0000256" key="1">
    <source>
        <dbReference type="ARBA" id="ARBA00022670"/>
    </source>
</evidence>
<dbReference type="InterPro" id="IPR014756">
    <property type="entry name" value="Ig_E-set"/>
</dbReference>
<evidence type="ECO:0000256" key="3">
    <source>
        <dbReference type="ARBA" id="ARBA00022801"/>
    </source>
</evidence>
<dbReference type="SUPFAM" id="SSF55486">
    <property type="entry name" value="Metalloproteases ('zincins'), catalytic domain"/>
    <property type="match status" value="1"/>
</dbReference>
<feature type="domain" description="Peptidase M10 metallopeptidase" evidence="5">
    <location>
        <begin position="403"/>
        <end position="496"/>
    </location>
</feature>
<feature type="domain" description="IPT/TIG" evidence="6">
    <location>
        <begin position="213"/>
        <end position="305"/>
    </location>
</feature>
<dbReference type="AlphaFoldDB" id="A0A1I7I7Z7"/>
<dbReference type="GO" id="GO:0006508">
    <property type="term" value="P:proteolysis"/>
    <property type="evidence" value="ECO:0007669"/>
    <property type="project" value="UniProtKB-KW"/>
</dbReference>
<keyword evidence="2" id="KW-0479">Metal-binding</keyword>
<evidence type="ECO:0000256" key="4">
    <source>
        <dbReference type="ARBA" id="ARBA00022833"/>
    </source>
</evidence>
<gene>
    <name evidence="8" type="ORF">SAMN04487941_1988</name>
</gene>
<dbReference type="EMBL" id="FPCA01000002">
    <property type="protein sequence ID" value="SFU68974.1"/>
    <property type="molecule type" value="Genomic_DNA"/>
</dbReference>
<dbReference type="InterPro" id="IPR001818">
    <property type="entry name" value="Pept_M10_metallopeptidase"/>
</dbReference>
<dbReference type="OrthoDB" id="7574679at2"/>
<feature type="domain" description="Secretion system C-terminal sorting" evidence="7">
    <location>
        <begin position="632"/>
        <end position="707"/>
    </location>
</feature>
<dbReference type="Gene3D" id="3.40.390.10">
    <property type="entry name" value="Collagenase (Catalytic Domain)"/>
    <property type="match status" value="1"/>
</dbReference>
<dbReference type="NCBIfam" id="TIGR04183">
    <property type="entry name" value="Por_Secre_tail"/>
    <property type="match status" value="1"/>
</dbReference>
<sequence>MAKVYPLVLTGWRTTFMLLALVFFLPLHFAFASDTQHMVPLTLKERVQQADFIVEGEVVRQQSFWDARHENIYTSNLIQVYKSFKGDVRAEQLEIITEGGTVGFSKHVYSTALQLQPGQQGLFFLDRQQQLQRTPATTSLSTTAYGSQQGFVKYDAANRTARSVFDSYSSTKQLYEAVTRETGQSYRSISRNPSLEAPALENRQQAQKAPLAPVITSFSPTVASAGTGTVLTINGTGFGNSRGDGFVAFQNADDGGQTTVKPLETEYISWTNTQIKLYIPSATEEGGTAGSGRIIVSTNDDASITSLAPIILEFAYSNVEFEGKAFKPILINQNRSGGYTIRFAPSMQNRQAAKEGFRRAMNSWICVSEVNWEIGSPTTVEKAADDGVNVIRFAPGSTTGAGVLARTISRYEGCASNNDTLFWVSEFDMEINSTISWQYGPAGPGQNQFDFETVMLHELGHAHQLSHVNLDRAVMLYAIESERLYRDLSTLDIKGANLVMANSTGANICEQPPIVPLLTGDCNLSPEIYTIQADFFMSNSAVRVDWVTINERTVDYFVVQRSADRIAWEDVSTVDAKGSRTNTDSLDYTLTDTSPLPDVSYYRLQVFYTDGTSSFSPSARVLDPASLRVFKVFPNPFVDELSLFYIVQTSTTMDIEMYSMTGKLVRDFTLQVYDANVPVTLDLSGIAAGVYILKWQEGNRSGQQKVIKL</sequence>
<organism evidence="8 9">
    <name type="scientific">Pontibacter akesuensis</name>
    <dbReference type="NCBI Taxonomy" id="388950"/>
    <lineage>
        <taxon>Bacteria</taxon>
        <taxon>Pseudomonadati</taxon>
        <taxon>Bacteroidota</taxon>
        <taxon>Cytophagia</taxon>
        <taxon>Cytophagales</taxon>
        <taxon>Hymenobacteraceae</taxon>
        <taxon>Pontibacter</taxon>
    </lineage>
</organism>
<evidence type="ECO:0000259" key="6">
    <source>
        <dbReference type="Pfam" id="PF01833"/>
    </source>
</evidence>
<dbReference type="SUPFAM" id="SSF81296">
    <property type="entry name" value="E set domains"/>
    <property type="match status" value="1"/>
</dbReference>
<dbReference type="CDD" id="cd00102">
    <property type="entry name" value="IPT"/>
    <property type="match status" value="1"/>
</dbReference>
<dbReference type="Pfam" id="PF18962">
    <property type="entry name" value="Por_Secre_tail"/>
    <property type="match status" value="1"/>
</dbReference>
<evidence type="ECO:0000313" key="9">
    <source>
        <dbReference type="Proteomes" id="UP000182491"/>
    </source>
</evidence>
<name>A0A1I7I7Z7_9BACT</name>
<keyword evidence="4" id="KW-0862">Zinc</keyword>
<accession>A0A1I7I7Z7</accession>
<evidence type="ECO:0000259" key="7">
    <source>
        <dbReference type="Pfam" id="PF18962"/>
    </source>
</evidence>
<dbReference type="Pfam" id="PF01833">
    <property type="entry name" value="TIG"/>
    <property type="match status" value="1"/>
</dbReference>
<dbReference type="Proteomes" id="UP000182491">
    <property type="component" value="Unassembled WGS sequence"/>
</dbReference>
<dbReference type="InterPro" id="IPR013783">
    <property type="entry name" value="Ig-like_fold"/>
</dbReference>
<dbReference type="InterPro" id="IPR002909">
    <property type="entry name" value="IPT_dom"/>
</dbReference>
<dbReference type="InterPro" id="IPR024079">
    <property type="entry name" value="MetalloPept_cat_dom_sf"/>
</dbReference>
<proteinExistence type="predicted"/>
<reference evidence="9" key="1">
    <citation type="submission" date="2016-10" db="EMBL/GenBank/DDBJ databases">
        <authorList>
            <person name="Varghese N."/>
        </authorList>
    </citation>
    <scope>NUCLEOTIDE SEQUENCE [LARGE SCALE GENOMIC DNA]</scope>
    <source>
        <strain evidence="9">DSM 18820</strain>
    </source>
</reference>
<dbReference type="STRING" id="388950.GCA_001611675_01554"/>
<dbReference type="RefSeq" id="WP_068837612.1">
    <property type="nucleotide sequence ID" value="NZ_BMXC01000002.1"/>
</dbReference>
<evidence type="ECO:0000256" key="2">
    <source>
        <dbReference type="ARBA" id="ARBA00022723"/>
    </source>
</evidence>
<dbReference type="InterPro" id="IPR026444">
    <property type="entry name" value="Secre_tail"/>
</dbReference>